<dbReference type="KEGG" id="mpro:BJP34_34855"/>
<sequence length="255" mass="27340">MNLENLSFSEKTFLVTGAGTGIGYSIADSLIANQAKVMLHCNSHIDSAKELASKANTDCVVIQKDLSQPQAGQELVEEILNLGYAIDGVVNNAAIMTELSLDDHPSVWEEKWIETLQVNLIAVSSITRRAIEHFKSKGGGIIVNISSRAAHRGDTPEYIHYAASKAALSNLTKSIARNFAADGILAYSICPGFVDTEMAAEFSQNYPLSEIVSGIPLQRIAQPEEIAAMVVFLLSGQVPSATGTNIDINGASYVR</sequence>
<dbReference type="FunFam" id="3.40.50.720:FF:000084">
    <property type="entry name" value="Short-chain dehydrogenase reductase"/>
    <property type="match status" value="1"/>
</dbReference>
<evidence type="ECO:0000313" key="4">
    <source>
        <dbReference type="Proteomes" id="UP000177870"/>
    </source>
</evidence>
<protein>
    <recommendedName>
        <fullName evidence="5">3-oxoacyl-ACP reductase</fullName>
    </recommendedName>
</protein>
<dbReference type="Proteomes" id="UP000177870">
    <property type="component" value="Chromosome"/>
</dbReference>
<evidence type="ECO:0008006" key="5">
    <source>
        <dbReference type="Google" id="ProtNLM"/>
    </source>
</evidence>
<dbReference type="GO" id="GO:0016491">
    <property type="term" value="F:oxidoreductase activity"/>
    <property type="evidence" value="ECO:0007669"/>
    <property type="project" value="UniProtKB-KW"/>
</dbReference>
<accession>A0A1D8U2B1</accession>
<dbReference type="PANTHER" id="PTHR43639">
    <property type="entry name" value="OXIDOREDUCTASE, SHORT-CHAIN DEHYDROGENASE/REDUCTASE FAMILY (AFU_ORTHOLOGUE AFUA_5G02870)"/>
    <property type="match status" value="1"/>
</dbReference>
<dbReference type="RefSeq" id="WP_070396290.1">
    <property type="nucleotide sequence ID" value="NZ_CP017599.1"/>
</dbReference>
<reference evidence="4" key="1">
    <citation type="submission" date="2016-10" db="EMBL/GenBank/DDBJ databases">
        <title>Comparative genomics uncovers the prolific and rare metabolic potential of the cyanobacterial genus Moorea.</title>
        <authorList>
            <person name="Leao T."/>
            <person name="Castelao G."/>
            <person name="Korobeynikov A."/>
            <person name="Monroe E.A."/>
            <person name="Podell S."/>
            <person name="Glukhov E."/>
            <person name="Allen E."/>
            <person name="Gerwick W.H."/>
            <person name="Gerwick L."/>
        </authorList>
    </citation>
    <scope>NUCLEOTIDE SEQUENCE [LARGE SCALE GENOMIC DNA]</scope>
    <source>
        <strain evidence="4">PAL-8-15-08-1</strain>
    </source>
</reference>
<name>A0A1D8U2B1_9CYAN</name>
<dbReference type="Pfam" id="PF13561">
    <property type="entry name" value="adh_short_C2"/>
    <property type="match status" value="1"/>
</dbReference>
<dbReference type="PANTHER" id="PTHR43639:SF1">
    <property type="entry name" value="SHORT-CHAIN DEHYDROGENASE_REDUCTASE FAMILY PROTEIN"/>
    <property type="match status" value="1"/>
</dbReference>
<dbReference type="EMBL" id="CP017599">
    <property type="protein sequence ID" value="AOX03924.1"/>
    <property type="molecule type" value="Genomic_DNA"/>
</dbReference>
<evidence type="ECO:0000313" key="3">
    <source>
        <dbReference type="EMBL" id="AOX03924.1"/>
    </source>
</evidence>
<organism evidence="3 4">
    <name type="scientific">Moorena producens PAL-8-15-08-1</name>
    <dbReference type="NCBI Taxonomy" id="1458985"/>
    <lineage>
        <taxon>Bacteria</taxon>
        <taxon>Bacillati</taxon>
        <taxon>Cyanobacteriota</taxon>
        <taxon>Cyanophyceae</taxon>
        <taxon>Coleofasciculales</taxon>
        <taxon>Coleofasciculaceae</taxon>
        <taxon>Moorena</taxon>
    </lineage>
</organism>
<dbReference type="InterPro" id="IPR002347">
    <property type="entry name" value="SDR_fam"/>
</dbReference>
<dbReference type="PRINTS" id="PR00080">
    <property type="entry name" value="SDRFAMILY"/>
</dbReference>
<dbReference type="OrthoDB" id="9803333at2"/>
<dbReference type="SUPFAM" id="SSF51735">
    <property type="entry name" value="NAD(P)-binding Rossmann-fold domains"/>
    <property type="match status" value="1"/>
</dbReference>
<evidence type="ECO:0000256" key="2">
    <source>
        <dbReference type="ARBA" id="ARBA00023002"/>
    </source>
</evidence>
<evidence type="ECO:0000256" key="1">
    <source>
        <dbReference type="ARBA" id="ARBA00006484"/>
    </source>
</evidence>
<gene>
    <name evidence="3" type="ORF">BJP34_34855</name>
</gene>
<dbReference type="InterPro" id="IPR036291">
    <property type="entry name" value="NAD(P)-bd_dom_sf"/>
</dbReference>
<dbReference type="PRINTS" id="PR00081">
    <property type="entry name" value="GDHRDH"/>
</dbReference>
<dbReference type="STRING" id="1458985.BJP34_34855"/>
<comment type="similarity">
    <text evidence="1">Belongs to the short-chain dehydrogenases/reductases (SDR) family.</text>
</comment>
<dbReference type="AlphaFoldDB" id="A0A1D8U2B1"/>
<proteinExistence type="inferred from homology"/>
<dbReference type="CDD" id="cd05233">
    <property type="entry name" value="SDR_c"/>
    <property type="match status" value="1"/>
</dbReference>
<dbReference type="Gene3D" id="3.40.50.720">
    <property type="entry name" value="NAD(P)-binding Rossmann-like Domain"/>
    <property type="match status" value="1"/>
</dbReference>
<keyword evidence="2" id="KW-0560">Oxidoreductase</keyword>